<dbReference type="Gene3D" id="3.40.50.720">
    <property type="entry name" value="NAD(P)-binding Rossmann-like Domain"/>
    <property type="match status" value="2"/>
</dbReference>
<proteinExistence type="predicted"/>
<dbReference type="GO" id="GO:0005737">
    <property type="term" value="C:cytoplasm"/>
    <property type="evidence" value="ECO:0007669"/>
    <property type="project" value="TreeGrafter"/>
</dbReference>
<dbReference type="GO" id="GO:0016491">
    <property type="term" value="F:oxidoreductase activity"/>
    <property type="evidence" value="ECO:0007669"/>
    <property type="project" value="UniProtKB-KW"/>
</dbReference>
<dbReference type="EMBL" id="NCKW01015506">
    <property type="protein sequence ID" value="POM62738.1"/>
    <property type="molecule type" value="Genomic_DNA"/>
</dbReference>
<protein>
    <submittedName>
        <fullName evidence="3">Short chain dehydrogenase</fullName>
    </submittedName>
</protein>
<reference evidence="3 4" key="1">
    <citation type="journal article" date="2017" name="Genome Biol. Evol.">
        <title>Phytophthora megakarya and P. palmivora, closely related causal agents of cacao black pod rot, underwent increases in genome sizes and gene numbers by different mechanisms.</title>
        <authorList>
            <person name="Ali S.S."/>
            <person name="Shao J."/>
            <person name="Lary D.J."/>
            <person name="Kronmiller B."/>
            <person name="Shen D."/>
            <person name="Strem M.D."/>
            <person name="Amoako-Attah I."/>
            <person name="Akrofi A.Y."/>
            <person name="Begoude B.A."/>
            <person name="Ten Hoopen G.M."/>
            <person name="Coulibaly K."/>
            <person name="Kebe B.I."/>
            <person name="Melnick R.L."/>
            <person name="Guiltinan M.J."/>
            <person name="Tyler B.M."/>
            <person name="Meinhardt L.W."/>
            <person name="Bailey B.A."/>
        </authorList>
    </citation>
    <scope>NUCLEOTIDE SEQUENCE [LARGE SCALE GENOMIC DNA]</scope>
    <source>
        <strain evidence="4">sbr112.9</strain>
    </source>
</reference>
<sequence>MSSSIQTVKILTLDASNEASVSEAVRQVKDIPIDLLLNVAGVGIPGTLDTATKDDMVRQFEVNTVRLFLVFRALLPNLKLAAKTDGSASIAQISSIMVVLNMIMRTVAIEMREASIQTVKILTLDASNEASVSEAVRQVKDIPIDLLLNVAGVGIPGTLDTATKDDMVRQFEVNTVRSPRLWVASSATTAIDFNMLYGYSASKVVLNMIMRTVAIEMREASKFLNADPHACTRELPW</sequence>
<evidence type="ECO:0000256" key="2">
    <source>
        <dbReference type="ARBA" id="ARBA00023002"/>
    </source>
</evidence>
<dbReference type="InterPro" id="IPR051468">
    <property type="entry name" value="Fungal_SecMetab_SDRs"/>
</dbReference>
<keyword evidence="4" id="KW-1185">Reference proteome</keyword>
<evidence type="ECO:0000313" key="3">
    <source>
        <dbReference type="EMBL" id="POM62738.1"/>
    </source>
</evidence>
<dbReference type="Pfam" id="PF00106">
    <property type="entry name" value="adh_short"/>
    <property type="match status" value="1"/>
</dbReference>
<accession>A0A2P4XB35</accession>
<dbReference type="PANTHER" id="PTHR43544:SF7">
    <property type="entry name" value="NADB-LER2"/>
    <property type="match status" value="1"/>
</dbReference>
<gene>
    <name evidence="3" type="ORF">PHPALM_28065</name>
</gene>
<organism evidence="3 4">
    <name type="scientific">Phytophthora palmivora</name>
    <dbReference type="NCBI Taxonomy" id="4796"/>
    <lineage>
        <taxon>Eukaryota</taxon>
        <taxon>Sar</taxon>
        <taxon>Stramenopiles</taxon>
        <taxon>Oomycota</taxon>
        <taxon>Peronosporomycetes</taxon>
        <taxon>Peronosporales</taxon>
        <taxon>Peronosporaceae</taxon>
        <taxon>Phytophthora</taxon>
    </lineage>
</organism>
<dbReference type="PANTHER" id="PTHR43544">
    <property type="entry name" value="SHORT-CHAIN DEHYDROGENASE/REDUCTASE"/>
    <property type="match status" value="1"/>
</dbReference>
<dbReference type="OrthoDB" id="1933717at2759"/>
<keyword evidence="2" id="KW-0560">Oxidoreductase</keyword>
<evidence type="ECO:0000256" key="1">
    <source>
        <dbReference type="ARBA" id="ARBA00022857"/>
    </source>
</evidence>
<dbReference type="AlphaFoldDB" id="A0A2P4XB35"/>
<keyword evidence="1" id="KW-0521">NADP</keyword>
<dbReference type="Proteomes" id="UP000237271">
    <property type="component" value="Unassembled WGS sequence"/>
</dbReference>
<evidence type="ECO:0000313" key="4">
    <source>
        <dbReference type="Proteomes" id="UP000237271"/>
    </source>
</evidence>
<dbReference type="SUPFAM" id="SSF51735">
    <property type="entry name" value="NAD(P)-binding Rossmann-fold domains"/>
    <property type="match status" value="2"/>
</dbReference>
<comment type="caution">
    <text evidence="3">The sequence shown here is derived from an EMBL/GenBank/DDBJ whole genome shotgun (WGS) entry which is preliminary data.</text>
</comment>
<dbReference type="InterPro" id="IPR002347">
    <property type="entry name" value="SDR_fam"/>
</dbReference>
<dbReference type="InterPro" id="IPR036291">
    <property type="entry name" value="NAD(P)-bd_dom_sf"/>
</dbReference>
<name>A0A2P4XB35_9STRA</name>